<keyword evidence="5" id="KW-1185">Reference proteome</keyword>
<protein>
    <submittedName>
        <fullName evidence="4">Signal transduction histidine kinase LytS</fullName>
    </submittedName>
</protein>
<dbReference type="Gene3D" id="1.25.40.10">
    <property type="entry name" value="Tetratricopeptide repeat domain"/>
    <property type="match status" value="1"/>
</dbReference>
<feature type="repeat" description="TPR" evidence="1">
    <location>
        <begin position="186"/>
        <end position="219"/>
    </location>
</feature>
<organism evidence="4 5">
    <name type="scientific">Nitritalea halalkaliphila LW7</name>
    <dbReference type="NCBI Taxonomy" id="1189621"/>
    <lineage>
        <taxon>Bacteria</taxon>
        <taxon>Pseudomonadati</taxon>
        <taxon>Bacteroidota</taxon>
        <taxon>Cytophagia</taxon>
        <taxon>Cytophagales</taxon>
        <taxon>Cyclobacteriaceae</taxon>
        <taxon>Nitritalea</taxon>
    </lineage>
</organism>
<dbReference type="PANTHER" id="PTHR34220:SF7">
    <property type="entry name" value="SENSOR HISTIDINE KINASE YPDA"/>
    <property type="match status" value="1"/>
</dbReference>
<evidence type="ECO:0000256" key="1">
    <source>
        <dbReference type="PROSITE-ProRule" id="PRU00339"/>
    </source>
</evidence>
<dbReference type="SMART" id="SM00028">
    <property type="entry name" value="TPR"/>
    <property type="match status" value="4"/>
</dbReference>
<dbReference type="InterPro" id="IPR019734">
    <property type="entry name" value="TPR_rpt"/>
</dbReference>
<dbReference type="OrthoDB" id="6190788at2"/>
<keyword evidence="4" id="KW-0808">Transferase</keyword>
<comment type="caution">
    <text evidence="4">The sequence shown here is derived from an EMBL/GenBank/DDBJ whole genome shotgun (WGS) entry which is preliminary data.</text>
</comment>
<dbReference type="PROSITE" id="PS50005">
    <property type="entry name" value="TPR"/>
    <property type="match status" value="3"/>
</dbReference>
<feature type="domain" description="Signal transduction histidine kinase internal region" evidence="3">
    <location>
        <begin position="379"/>
        <end position="456"/>
    </location>
</feature>
<proteinExistence type="predicted"/>
<dbReference type="InterPro" id="IPR010559">
    <property type="entry name" value="Sig_transdc_His_kin_internal"/>
</dbReference>
<dbReference type="InterPro" id="IPR011990">
    <property type="entry name" value="TPR-like_helical_dom_sf"/>
</dbReference>
<dbReference type="Proteomes" id="UP000005551">
    <property type="component" value="Unassembled WGS sequence"/>
</dbReference>
<feature type="repeat" description="TPR" evidence="1">
    <location>
        <begin position="106"/>
        <end position="139"/>
    </location>
</feature>
<feature type="coiled-coil region" evidence="2">
    <location>
        <begin position="419"/>
        <end position="446"/>
    </location>
</feature>
<dbReference type="PANTHER" id="PTHR34220">
    <property type="entry name" value="SENSOR HISTIDINE KINASE YPDA"/>
    <property type="match status" value="1"/>
</dbReference>
<evidence type="ECO:0000256" key="2">
    <source>
        <dbReference type="SAM" id="Coils"/>
    </source>
</evidence>
<sequence length="592" mass="66520">MLCCYWISFGPLAARQNPSPEREEYRALIDSAEQLQRAGDYTLAIQTCEQAYRGTADQAFLQDLRAEAAMRIGSLYAWQSQMEQALQYLLEASTLFTALDDGMMAARTLNNIAAIYQELDDLKQAEEYLKKALAFMNRLNHLPGIAVISGNLGNLYARLERFEEAKDFLNRAYELQVSLENPVGQAYSLNYLGGVFEKEGRTQEAIANYELALQIEEEIGEHFLMMHSYFNLAQLYQLEAATYALAESYYAQAAEKALQIGSPKMGLRILDAQAALAALRGDFQLAYALSTRSREEADSLALLERNEQVAEMQAKFDLSQKETEILALSQANEIQQLQLARRNTLLAGGLGTLLLLLIAGYTYTSKKSLESRIVQLDAEQRWRRGQMNPHFLFNALNALRSVVLQERVADADSYLNAFSQLMRKALDASEQEFIDLEEELQFLQHYVQLQQLRFPGHFRYEVDVAAELQHLGVRLPVMLLQPLLENAIEHGLRHRAPGGHLTLRILPKVAGATDEGAPIRIEVEDDGIGRAASAALYAQQVRGHVSKATGIIKERIELMRERNAFPIVYAVEDLHADGTGTLVCLDMPLKTF</sequence>
<evidence type="ECO:0000313" key="5">
    <source>
        <dbReference type="Proteomes" id="UP000005551"/>
    </source>
</evidence>
<dbReference type="InterPro" id="IPR050640">
    <property type="entry name" value="Bact_2-comp_sensor_kinase"/>
</dbReference>
<keyword evidence="1" id="KW-0802">TPR repeat</keyword>
<dbReference type="AlphaFoldDB" id="I5C5I0"/>
<keyword evidence="4" id="KW-0418">Kinase</keyword>
<dbReference type="STRING" id="1189621.A3SI_07189"/>
<reference evidence="4 5" key="1">
    <citation type="submission" date="2012-05" db="EMBL/GenBank/DDBJ databases">
        <title>Genome sequence of Nitritalea halalkaliphila LW7.</title>
        <authorList>
            <person name="Jangir P.K."/>
            <person name="Singh A."/>
            <person name="Shivaji S."/>
            <person name="Sharma R."/>
        </authorList>
    </citation>
    <scope>NUCLEOTIDE SEQUENCE [LARGE SCALE GENOMIC DNA]</scope>
    <source>
        <strain evidence="4 5">LW7</strain>
    </source>
</reference>
<accession>I5C5I0</accession>
<dbReference type="Gene3D" id="3.30.565.10">
    <property type="entry name" value="Histidine kinase-like ATPase, C-terminal domain"/>
    <property type="match status" value="1"/>
</dbReference>
<dbReference type="Pfam" id="PF13424">
    <property type="entry name" value="TPR_12"/>
    <property type="match status" value="2"/>
</dbReference>
<dbReference type="EMBL" id="AJYA01000016">
    <property type="protein sequence ID" value="EIM77082.1"/>
    <property type="molecule type" value="Genomic_DNA"/>
</dbReference>
<dbReference type="GO" id="GO:0000155">
    <property type="term" value="F:phosphorelay sensor kinase activity"/>
    <property type="evidence" value="ECO:0007669"/>
    <property type="project" value="InterPro"/>
</dbReference>
<dbReference type="RefSeq" id="WP_009054301.1">
    <property type="nucleotide sequence ID" value="NZ_AJYA01000016.1"/>
</dbReference>
<keyword evidence="2" id="KW-0175">Coiled coil</keyword>
<evidence type="ECO:0000259" key="3">
    <source>
        <dbReference type="Pfam" id="PF06580"/>
    </source>
</evidence>
<dbReference type="Pfam" id="PF06580">
    <property type="entry name" value="His_kinase"/>
    <property type="match status" value="1"/>
</dbReference>
<dbReference type="SUPFAM" id="SSF48452">
    <property type="entry name" value="TPR-like"/>
    <property type="match status" value="2"/>
</dbReference>
<name>I5C5I0_9BACT</name>
<dbReference type="SUPFAM" id="SSF55874">
    <property type="entry name" value="ATPase domain of HSP90 chaperone/DNA topoisomerase II/histidine kinase"/>
    <property type="match status" value="1"/>
</dbReference>
<dbReference type="InterPro" id="IPR036890">
    <property type="entry name" value="HATPase_C_sf"/>
</dbReference>
<dbReference type="GO" id="GO:0016020">
    <property type="term" value="C:membrane"/>
    <property type="evidence" value="ECO:0007669"/>
    <property type="project" value="InterPro"/>
</dbReference>
<evidence type="ECO:0000313" key="4">
    <source>
        <dbReference type="EMBL" id="EIM77082.1"/>
    </source>
</evidence>
<gene>
    <name evidence="4" type="ORF">A3SI_07189</name>
</gene>
<feature type="repeat" description="TPR" evidence="1">
    <location>
        <begin position="146"/>
        <end position="179"/>
    </location>
</feature>